<evidence type="ECO:0000313" key="2">
    <source>
        <dbReference type="Proteomes" id="UP000076959"/>
    </source>
</evidence>
<dbReference type="Pfam" id="PF17398">
    <property type="entry name" value="NolB"/>
    <property type="match status" value="1"/>
</dbReference>
<dbReference type="InterPro" id="IPR016775">
    <property type="entry name" value="Nodulation_NolB"/>
</dbReference>
<evidence type="ECO:0000313" key="1">
    <source>
        <dbReference type="EMBL" id="OAF03758.1"/>
    </source>
</evidence>
<name>A0A176YDR0_9BRAD</name>
<reference evidence="1 2" key="1">
    <citation type="submission" date="2016-03" db="EMBL/GenBank/DDBJ databases">
        <title>Draft Genome Sequence of the Strain BR 10245 (Bradyrhizobium sp.) isolated from nodules of Centrolobium paraense.</title>
        <authorList>
            <person name="Simoes-Araujo J.L.Sr."/>
            <person name="Barauna A.C."/>
            <person name="Silva K."/>
            <person name="Zilli J.E."/>
        </authorList>
    </citation>
    <scope>NUCLEOTIDE SEQUENCE [LARGE SCALE GENOMIC DNA]</scope>
    <source>
        <strain evidence="1 2">BR 10245</strain>
    </source>
</reference>
<dbReference type="EMBL" id="LUUB01000089">
    <property type="protein sequence ID" value="OAF03758.1"/>
    <property type="molecule type" value="Genomic_DNA"/>
</dbReference>
<organism evidence="1 2">
    <name type="scientific">Bradyrhizobium centrolobii</name>
    <dbReference type="NCBI Taxonomy" id="1505087"/>
    <lineage>
        <taxon>Bacteria</taxon>
        <taxon>Pseudomonadati</taxon>
        <taxon>Pseudomonadota</taxon>
        <taxon>Alphaproteobacteria</taxon>
        <taxon>Hyphomicrobiales</taxon>
        <taxon>Nitrobacteraceae</taxon>
        <taxon>Bradyrhizobium</taxon>
    </lineage>
</organism>
<gene>
    <name evidence="1" type="ORF">AYJ54_24700</name>
</gene>
<dbReference type="AlphaFoldDB" id="A0A176YDR0"/>
<dbReference type="Proteomes" id="UP000076959">
    <property type="component" value="Unassembled WGS sequence"/>
</dbReference>
<dbReference type="STRING" id="1505087.AYJ54_24700"/>
<protein>
    <recommendedName>
        <fullName evidence="3">Nodulation protein</fullName>
    </recommendedName>
</protein>
<comment type="caution">
    <text evidence="1">The sequence shown here is derived from an EMBL/GenBank/DDBJ whole genome shotgun (WGS) entry which is preliminary data.</text>
</comment>
<proteinExistence type="predicted"/>
<accession>A0A176YDR0</accession>
<evidence type="ECO:0008006" key="3">
    <source>
        <dbReference type="Google" id="ProtNLM"/>
    </source>
</evidence>
<sequence>MTYRSNTVVSPVVRSAEVLPKEVAPGPAEWPLSQSGGVRASIADKPVVVDTFEPMMADLRDVYNSVIRVSLVSKSTSSVSSSLNKLLSAG</sequence>
<keyword evidence="2" id="KW-1185">Reference proteome</keyword>